<protein>
    <submittedName>
        <fullName evidence="2">Uncharacterized protein</fullName>
    </submittedName>
</protein>
<evidence type="ECO:0000313" key="1">
    <source>
        <dbReference type="Proteomes" id="UP000887580"/>
    </source>
</evidence>
<name>A0AC35FDJ4_9BILA</name>
<reference evidence="2" key="1">
    <citation type="submission" date="2022-11" db="UniProtKB">
        <authorList>
            <consortium name="WormBaseParasite"/>
        </authorList>
    </citation>
    <scope>IDENTIFICATION</scope>
</reference>
<organism evidence="1 2">
    <name type="scientific">Panagrolaimus sp. PS1159</name>
    <dbReference type="NCBI Taxonomy" id="55785"/>
    <lineage>
        <taxon>Eukaryota</taxon>
        <taxon>Metazoa</taxon>
        <taxon>Ecdysozoa</taxon>
        <taxon>Nematoda</taxon>
        <taxon>Chromadorea</taxon>
        <taxon>Rhabditida</taxon>
        <taxon>Tylenchina</taxon>
        <taxon>Panagrolaimomorpha</taxon>
        <taxon>Panagrolaimoidea</taxon>
        <taxon>Panagrolaimidae</taxon>
        <taxon>Panagrolaimus</taxon>
    </lineage>
</organism>
<dbReference type="WBParaSite" id="PS1159_v2.g16473.t1">
    <property type="protein sequence ID" value="PS1159_v2.g16473.t1"/>
    <property type="gene ID" value="PS1159_v2.g16473"/>
</dbReference>
<evidence type="ECO:0000313" key="2">
    <source>
        <dbReference type="WBParaSite" id="PS1159_v2.g16473.t1"/>
    </source>
</evidence>
<dbReference type="Proteomes" id="UP000887580">
    <property type="component" value="Unplaced"/>
</dbReference>
<sequence>MIRLNSLFALRILNIFLLFWLILEICDRFKDDKKWKSFWGVKIEELNQTELTWNSVSILEPPFLNDTELEAMRLNEYFAKPQYHCSNRKLVGGPSDNFLLCFDKKFLVEDYFFGKTVVITGLTNSPSVFEGELNTTRWEAYLPPDSPIIDEFKFDVEVQYLPEVVEEDYFPMETIIDGIRENKYAIAKLEFYSNHFKNEQLEKAPELVEKILQYLRTDQLLIQIRIEKKDATIVIPLWMKLLYQIFFKYSYALLGAHSNSACNQPLGHCIYRVSFIKATISEISEAPVWGLGSPGEERSRLFKYLKDLDSNCSQILNNEEEMPYLCLDDEELNDCTVLYFRYRTLEQITVTKLQNHFGTCNLQINYPEPSEIQPPKNIKIIQSGILSNIQRSNLVAGFSIKTQWQLKTFTDTLSKFESEANRKKYLLFDFDGDEIEIFDSIVNDCTALKKYRQISFRLRIWYGEENKNYRNFYLHFLQLEKCGFSKIYSKKLNVSTVFVIFKRDSGFV</sequence>
<proteinExistence type="predicted"/>
<accession>A0AC35FDJ4</accession>